<evidence type="ECO:0000313" key="1">
    <source>
        <dbReference type="EMBL" id="MBC5622392.1"/>
    </source>
</evidence>
<proteinExistence type="predicted"/>
<dbReference type="Proteomes" id="UP000646484">
    <property type="component" value="Unassembled WGS sequence"/>
</dbReference>
<dbReference type="PANTHER" id="PTHR38477:SF1">
    <property type="entry name" value="MUREIN L,D-TRANSPEPTIDASE CATALYTIC DOMAIN FAMILY PROTEIN"/>
    <property type="match status" value="1"/>
</dbReference>
<accession>A0ABR7D3R5</accession>
<dbReference type="EMBL" id="JACOOH010000006">
    <property type="protein sequence ID" value="MBC5622392.1"/>
    <property type="molecule type" value="Genomic_DNA"/>
</dbReference>
<organism evidence="1 2">
    <name type="scientific">Butyricimonas hominis</name>
    <dbReference type="NCBI Taxonomy" id="2763032"/>
    <lineage>
        <taxon>Bacteria</taxon>
        <taxon>Pseudomonadati</taxon>
        <taxon>Bacteroidota</taxon>
        <taxon>Bacteroidia</taxon>
        <taxon>Bacteroidales</taxon>
        <taxon>Odoribacteraceae</taxon>
        <taxon>Butyricimonas</taxon>
    </lineage>
</organism>
<comment type="caution">
    <text evidence="1">The sequence shown here is derived from an EMBL/GenBank/DDBJ whole genome shotgun (WGS) entry which is preliminary data.</text>
</comment>
<reference evidence="1 2" key="1">
    <citation type="submission" date="2020-08" db="EMBL/GenBank/DDBJ databases">
        <title>Genome public.</title>
        <authorList>
            <person name="Liu C."/>
            <person name="Sun Q."/>
        </authorList>
    </citation>
    <scope>NUCLEOTIDE SEQUENCE [LARGE SCALE GENOMIC DNA]</scope>
    <source>
        <strain evidence="1 2">NSJ-56</strain>
    </source>
</reference>
<protein>
    <submittedName>
        <fullName evidence="1">Murein L,D-transpeptidase catalytic domain family protein</fullName>
    </submittedName>
</protein>
<sequence length="230" mass="25593">MIVMRVFLTLFFVGIICWMAQPGVAAERHLPVNSKTLYHEIGLEGIVDYALFERAIAGYNQTDSLAKDILTLIDFSKPSTEKRLYVVNLKLKKLLYVSYVSHGRNSGEKYATSFSNKEGSYKSSLGFYRTENTYYGKNGYSLILDGLEKGINDNAKERAIVMHGAAYADPSTIRSCGRLGRSLGCPALPLTVCKKIIDTIKGGTLLYIHGDDKTYAERTAFAGDTDRKIF</sequence>
<dbReference type="InterPro" id="IPR032676">
    <property type="entry name" value="YkuD_2"/>
</dbReference>
<dbReference type="PANTHER" id="PTHR38477">
    <property type="entry name" value="HYPOTHETICAL EXPORTED PROTEIN"/>
    <property type="match status" value="1"/>
</dbReference>
<gene>
    <name evidence="1" type="ORF">H8S64_14930</name>
</gene>
<name>A0ABR7D3R5_9BACT</name>
<keyword evidence="2" id="KW-1185">Reference proteome</keyword>
<dbReference type="Pfam" id="PF13645">
    <property type="entry name" value="YkuD_2"/>
    <property type="match status" value="1"/>
</dbReference>
<evidence type="ECO:0000313" key="2">
    <source>
        <dbReference type="Proteomes" id="UP000646484"/>
    </source>
</evidence>